<dbReference type="Pfam" id="PF19663">
    <property type="entry name" value="DUF6166"/>
    <property type="match status" value="1"/>
</dbReference>
<protein>
    <submittedName>
        <fullName evidence="1">Uncharacterized protein</fullName>
    </submittedName>
</protein>
<sequence length="104" mass="11488">MIGSGRFMKNYEGARTIDGIRVLVDGKPLDERTDIQLFSTSGFEWTYAGDAPRQLALALLANHLEDDDMALQLSESFMNAVVTDFDNDWKLTGDEIATALESLG</sequence>
<gene>
    <name evidence="1" type="ORF">METZ01_LOCUS308959</name>
</gene>
<accession>A0A382N6Z1</accession>
<dbReference type="EMBL" id="UINC01097965">
    <property type="protein sequence ID" value="SVC56105.1"/>
    <property type="molecule type" value="Genomic_DNA"/>
</dbReference>
<dbReference type="AlphaFoldDB" id="A0A382N6Z1"/>
<dbReference type="InterPro" id="IPR046164">
    <property type="entry name" value="DUF6166"/>
</dbReference>
<organism evidence="1">
    <name type="scientific">marine metagenome</name>
    <dbReference type="NCBI Taxonomy" id="408172"/>
    <lineage>
        <taxon>unclassified sequences</taxon>
        <taxon>metagenomes</taxon>
        <taxon>ecological metagenomes</taxon>
    </lineage>
</organism>
<proteinExistence type="predicted"/>
<evidence type="ECO:0000313" key="1">
    <source>
        <dbReference type="EMBL" id="SVC56105.1"/>
    </source>
</evidence>
<reference evidence="1" key="1">
    <citation type="submission" date="2018-05" db="EMBL/GenBank/DDBJ databases">
        <authorList>
            <person name="Lanie J.A."/>
            <person name="Ng W.-L."/>
            <person name="Kazmierczak K.M."/>
            <person name="Andrzejewski T.M."/>
            <person name="Davidsen T.M."/>
            <person name="Wayne K.J."/>
            <person name="Tettelin H."/>
            <person name="Glass J.I."/>
            <person name="Rusch D."/>
            <person name="Podicherti R."/>
            <person name="Tsui H.-C.T."/>
            <person name="Winkler M.E."/>
        </authorList>
    </citation>
    <scope>NUCLEOTIDE SEQUENCE</scope>
</reference>
<name>A0A382N6Z1_9ZZZZ</name>